<dbReference type="Pfam" id="PF07963">
    <property type="entry name" value="N_methyl"/>
    <property type="match status" value="1"/>
</dbReference>
<evidence type="ECO:0008006" key="6">
    <source>
        <dbReference type="Google" id="ProtNLM"/>
    </source>
</evidence>
<dbReference type="GO" id="GO:0030420">
    <property type="term" value="P:establishment of competence for transformation"/>
    <property type="evidence" value="ECO:0007669"/>
    <property type="project" value="UniProtKB-KW"/>
</dbReference>
<dbReference type="Proteomes" id="UP000297014">
    <property type="component" value="Unassembled WGS sequence"/>
</dbReference>
<name>A0A4S4K1Y8_ALKAL</name>
<keyword evidence="3" id="KW-0472">Membrane</keyword>
<dbReference type="RefSeq" id="WP_003320923.1">
    <property type="nucleotide sequence ID" value="NZ_ALPT02000069.1"/>
</dbReference>
<gene>
    <name evidence="4" type="ORF">AJ85_03790</name>
</gene>
<dbReference type="InterPro" id="IPR045584">
    <property type="entry name" value="Pilin-like"/>
</dbReference>
<dbReference type="NCBIfam" id="TIGR02532">
    <property type="entry name" value="IV_pilin_GFxxxE"/>
    <property type="match status" value="1"/>
</dbReference>
<dbReference type="Gene3D" id="3.30.700.10">
    <property type="entry name" value="Glycoprotein, Type 4 Pilin"/>
    <property type="match status" value="1"/>
</dbReference>
<keyword evidence="3" id="KW-1133">Transmembrane helix</keyword>
<dbReference type="InterPro" id="IPR012902">
    <property type="entry name" value="N_methyl_site"/>
</dbReference>
<dbReference type="GO" id="GO:0009986">
    <property type="term" value="C:cell surface"/>
    <property type="evidence" value="ECO:0007669"/>
    <property type="project" value="UniProtKB-SubCell"/>
</dbReference>
<reference evidence="4 5" key="1">
    <citation type="submission" date="2014-01" db="EMBL/GenBank/DDBJ databases">
        <title>Draft genome sequencing of Bacillus alcalophilus CGMCC 1.3604.</title>
        <authorList>
            <person name="Yang J."/>
            <person name="Diao L."/>
            <person name="Yang S."/>
        </authorList>
    </citation>
    <scope>NUCLEOTIDE SEQUENCE [LARGE SCALE GENOMIC DNA]</scope>
    <source>
        <strain evidence="4 5">CGMCC 1.3604</strain>
    </source>
</reference>
<evidence type="ECO:0000256" key="2">
    <source>
        <dbReference type="ARBA" id="ARBA00023287"/>
    </source>
</evidence>
<accession>A0A4S4K1Y8</accession>
<evidence type="ECO:0000313" key="4">
    <source>
        <dbReference type="EMBL" id="THG91653.1"/>
    </source>
</evidence>
<feature type="transmembrane region" description="Helical" evidence="3">
    <location>
        <begin position="26"/>
        <end position="48"/>
    </location>
</feature>
<comment type="subcellular location">
    <subcellularLocation>
        <location evidence="1">Cell surface</location>
    </subcellularLocation>
</comment>
<dbReference type="AlphaFoldDB" id="A0A4S4K1Y8"/>
<proteinExistence type="predicted"/>
<keyword evidence="3" id="KW-0812">Transmembrane</keyword>
<organism evidence="4 5">
    <name type="scientific">Alkalihalobacillus alcalophilus ATCC 27647 = CGMCC 1.3604</name>
    <dbReference type="NCBI Taxonomy" id="1218173"/>
    <lineage>
        <taxon>Bacteria</taxon>
        <taxon>Bacillati</taxon>
        <taxon>Bacillota</taxon>
        <taxon>Bacilli</taxon>
        <taxon>Bacillales</taxon>
        <taxon>Bacillaceae</taxon>
        <taxon>Alkalihalobacillus</taxon>
    </lineage>
</organism>
<sequence length="129" mass="14437">MKKLNKLNKPLSFSNQKGIGDRGLTLIELLVVVTIMGVIAGIAVYSYVRIIEKTEEDVCDANALLLKREYERSLVLENIDHSDVFFASFLMGSSVESCEGCEFTYEDGDVLCNKRTEGDKDENGEVPFF</sequence>
<dbReference type="EMBL" id="JALP01000060">
    <property type="protein sequence ID" value="THG91653.1"/>
    <property type="molecule type" value="Genomic_DNA"/>
</dbReference>
<evidence type="ECO:0000256" key="3">
    <source>
        <dbReference type="SAM" id="Phobius"/>
    </source>
</evidence>
<protein>
    <recommendedName>
        <fullName evidence="6">Prepilin-type N-terminal cleavage/methylation domain-containing protein</fullName>
    </recommendedName>
</protein>
<evidence type="ECO:0000256" key="1">
    <source>
        <dbReference type="ARBA" id="ARBA00004241"/>
    </source>
</evidence>
<evidence type="ECO:0000313" key="5">
    <source>
        <dbReference type="Proteomes" id="UP000297014"/>
    </source>
</evidence>
<comment type="caution">
    <text evidence="4">The sequence shown here is derived from an EMBL/GenBank/DDBJ whole genome shotgun (WGS) entry which is preliminary data.</text>
</comment>
<keyword evidence="2" id="KW-0178">Competence</keyword>
<dbReference type="PROSITE" id="PS00409">
    <property type="entry name" value="PROKAR_NTER_METHYL"/>
    <property type="match status" value="1"/>
</dbReference>
<dbReference type="SUPFAM" id="SSF54523">
    <property type="entry name" value="Pili subunits"/>
    <property type="match status" value="1"/>
</dbReference>